<evidence type="ECO:0000313" key="2">
    <source>
        <dbReference type="EMBL" id="PZO11456.1"/>
    </source>
</evidence>
<dbReference type="Proteomes" id="UP000249354">
    <property type="component" value="Unassembled WGS sequence"/>
</dbReference>
<feature type="region of interest" description="Disordered" evidence="1">
    <location>
        <begin position="122"/>
        <end position="160"/>
    </location>
</feature>
<sequence>MAKAQASGKSARPSFSLRLQPYEGSLLSEVVRYLNSLERNDAQRQVESVLVMALLAQARLYDESCSAEERRRCCIEACDALEKHASNLRQLVGVELPVAARLIAPPFEAAMIAEQRNTPIQAHMKIDDEFEDDEVEGRSPPKSKIESQVAAGDVNSLFGD</sequence>
<feature type="compositionally biased region" description="Basic and acidic residues" evidence="1">
    <location>
        <begin position="136"/>
        <end position="145"/>
    </location>
</feature>
<organism evidence="2 3">
    <name type="scientific">Leptolyngbya foveolarum</name>
    <dbReference type="NCBI Taxonomy" id="47253"/>
    <lineage>
        <taxon>Bacteria</taxon>
        <taxon>Bacillati</taxon>
        <taxon>Cyanobacteriota</taxon>
        <taxon>Cyanophyceae</taxon>
        <taxon>Leptolyngbyales</taxon>
        <taxon>Leptolyngbyaceae</taxon>
        <taxon>Leptolyngbya group</taxon>
        <taxon>Leptolyngbya</taxon>
    </lineage>
</organism>
<dbReference type="AlphaFoldDB" id="A0A2W4TQN7"/>
<reference evidence="3" key="1">
    <citation type="submission" date="2018-04" db="EMBL/GenBank/DDBJ databases">
        <authorList>
            <person name="Cornet L."/>
        </authorList>
    </citation>
    <scope>NUCLEOTIDE SEQUENCE [LARGE SCALE GENOMIC DNA]</scope>
</reference>
<evidence type="ECO:0000256" key="1">
    <source>
        <dbReference type="SAM" id="MobiDB-lite"/>
    </source>
</evidence>
<evidence type="ECO:0000313" key="3">
    <source>
        <dbReference type="Proteomes" id="UP000249354"/>
    </source>
</evidence>
<gene>
    <name evidence="2" type="ORF">DCF25_19375</name>
</gene>
<dbReference type="EMBL" id="QBMC01000183">
    <property type="protein sequence ID" value="PZO11456.1"/>
    <property type="molecule type" value="Genomic_DNA"/>
</dbReference>
<accession>A0A2W4TQN7</accession>
<protein>
    <submittedName>
        <fullName evidence="2">Uncharacterized protein</fullName>
    </submittedName>
</protein>
<comment type="caution">
    <text evidence="2">The sequence shown here is derived from an EMBL/GenBank/DDBJ whole genome shotgun (WGS) entry which is preliminary data.</text>
</comment>
<proteinExistence type="predicted"/>
<name>A0A2W4TQN7_9CYAN</name>
<reference evidence="2 3" key="2">
    <citation type="submission" date="2018-06" db="EMBL/GenBank/DDBJ databases">
        <title>Metagenomic assembly of (sub)arctic Cyanobacteria and their associated microbiome from non-axenic cultures.</title>
        <authorList>
            <person name="Baurain D."/>
        </authorList>
    </citation>
    <scope>NUCLEOTIDE SEQUENCE [LARGE SCALE GENOMIC DNA]</scope>
    <source>
        <strain evidence="2">ULC129bin1</strain>
    </source>
</reference>